<accession>A0A2P2NWP6</accession>
<proteinExistence type="predicted"/>
<evidence type="ECO:0000313" key="1">
    <source>
        <dbReference type="EMBL" id="MBX46885.1"/>
    </source>
</evidence>
<reference evidence="1" key="1">
    <citation type="submission" date="2018-02" db="EMBL/GenBank/DDBJ databases">
        <title>Rhizophora mucronata_Transcriptome.</title>
        <authorList>
            <person name="Meera S.P."/>
            <person name="Sreeshan A."/>
            <person name="Augustine A."/>
        </authorList>
    </citation>
    <scope>NUCLEOTIDE SEQUENCE</scope>
    <source>
        <tissue evidence="1">Leaf</tissue>
    </source>
</reference>
<organism evidence="1">
    <name type="scientific">Rhizophora mucronata</name>
    <name type="common">Asiatic mangrove</name>
    <dbReference type="NCBI Taxonomy" id="61149"/>
    <lineage>
        <taxon>Eukaryota</taxon>
        <taxon>Viridiplantae</taxon>
        <taxon>Streptophyta</taxon>
        <taxon>Embryophyta</taxon>
        <taxon>Tracheophyta</taxon>
        <taxon>Spermatophyta</taxon>
        <taxon>Magnoliopsida</taxon>
        <taxon>eudicotyledons</taxon>
        <taxon>Gunneridae</taxon>
        <taxon>Pentapetalae</taxon>
        <taxon>rosids</taxon>
        <taxon>fabids</taxon>
        <taxon>Malpighiales</taxon>
        <taxon>Rhizophoraceae</taxon>
        <taxon>Rhizophora</taxon>
    </lineage>
</organism>
<dbReference type="EMBL" id="GGEC01066401">
    <property type="protein sequence ID" value="MBX46885.1"/>
    <property type="molecule type" value="Transcribed_RNA"/>
</dbReference>
<name>A0A2P2NWP6_RHIMU</name>
<protein>
    <submittedName>
        <fullName evidence="1">Uncharacterized protein</fullName>
    </submittedName>
</protein>
<sequence length="11" mass="1298">MKFSCCYANCK</sequence>